<gene>
    <name evidence="1" type="ORF">BDN72DRAFT_864367</name>
</gene>
<organism evidence="1 2">
    <name type="scientific">Pluteus cervinus</name>
    <dbReference type="NCBI Taxonomy" id="181527"/>
    <lineage>
        <taxon>Eukaryota</taxon>
        <taxon>Fungi</taxon>
        <taxon>Dikarya</taxon>
        <taxon>Basidiomycota</taxon>
        <taxon>Agaricomycotina</taxon>
        <taxon>Agaricomycetes</taxon>
        <taxon>Agaricomycetidae</taxon>
        <taxon>Agaricales</taxon>
        <taxon>Pluteineae</taxon>
        <taxon>Pluteaceae</taxon>
        <taxon>Pluteus</taxon>
    </lineage>
</organism>
<keyword evidence="1" id="KW-0378">Hydrolase</keyword>
<reference evidence="1 2" key="1">
    <citation type="journal article" date="2019" name="Nat. Ecol. Evol.">
        <title>Megaphylogeny resolves global patterns of mushroom evolution.</title>
        <authorList>
            <person name="Varga T."/>
            <person name="Krizsan K."/>
            <person name="Foldi C."/>
            <person name="Dima B."/>
            <person name="Sanchez-Garcia M."/>
            <person name="Sanchez-Ramirez S."/>
            <person name="Szollosi G.J."/>
            <person name="Szarkandi J.G."/>
            <person name="Papp V."/>
            <person name="Albert L."/>
            <person name="Andreopoulos W."/>
            <person name="Angelini C."/>
            <person name="Antonin V."/>
            <person name="Barry K.W."/>
            <person name="Bougher N.L."/>
            <person name="Buchanan P."/>
            <person name="Buyck B."/>
            <person name="Bense V."/>
            <person name="Catcheside P."/>
            <person name="Chovatia M."/>
            <person name="Cooper J."/>
            <person name="Damon W."/>
            <person name="Desjardin D."/>
            <person name="Finy P."/>
            <person name="Geml J."/>
            <person name="Haridas S."/>
            <person name="Hughes K."/>
            <person name="Justo A."/>
            <person name="Karasinski D."/>
            <person name="Kautmanova I."/>
            <person name="Kiss B."/>
            <person name="Kocsube S."/>
            <person name="Kotiranta H."/>
            <person name="LaButti K.M."/>
            <person name="Lechner B.E."/>
            <person name="Liimatainen K."/>
            <person name="Lipzen A."/>
            <person name="Lukacs Z."/>
            <person name="Mihaltcheva S."/>
            <person name="Morgado L.N."/>
            <person name="Niskanen T."/>
            <person name="Noordeloos M.E."/>
            <person name="Ohm R.A."/>
            <person name="Ortiz-Santana B."/>
            <person name="Ovrebo C."/>
            <person name="Racz N."/>
            <person name="Riley R."/>
            <person name="Savchenko A."/>
            <person name="Shiryaev A."/>
            <person name="Soop K."/>
            <person name="Spirin V."/>
            <person name="Szebenyi C."/>
            <person name="Tomsovsky M."/>
            <person name="Tulloss R.E."/>
            <person name="Uehling J."/>
            <person name="Grigoriev I.V."/>
            <person name="Vagvolgyi C."/>
            <person name="Papp T."/>
            <person name="Martin F.M."/>
            <person name="Miettinen O."/>
            <person name="Hibbett D.S."/>
            <person name="Nagy L.G."/>
        </authorList>
    </citation>
    <scope>NUCLEOTIDE SEQUENCE [LARGE SCALE GENOMIC DNA]</scope>
    <source>
        <strain evidence="1 2">NL-1719</strain>
    </source>
</reference>
<dbReference type="Proteomes" id="UP000308600">
    <property type="component" value="Unassembled WGS sequence"/>
</dbReference>
<keyword evidence="2" id="KW-1185">Reference proteome</keyword>
<proteinExistence type="predicted"/>
<evidence type="ECO:0000313" key="2">
    <source>
        <dbReference type="Proteomes" id="UP000308600"/>
    </source>
</evidence>
<name>A0ACD3A3X9_9AGAR</name>
<dbReference type="EMBL" id="ML208777">
    <property type="protein sequence ID" value="TFK60422.1"/>
    <property type="molecule type" value="Genomic_DNA"/>
</dbReference>
<accession>A0ACD3A3X9</accession>
<sequence length="1723" mass="190277">MGPRPYSVVVGSILFTRMHAKSKHVSEDSSNRDEAFFTTPIEDADVLKTLGLSCLPSAATVPDGWDIISARDVGDLRTIMNNNTYSANLSFLDTGSDCAAGRAAWKKMFSNRIASRINKAVQNIMFEYKVHPKQIMKIRETNDLPSGTTLSRAIGAEVADLFGPGARELATGLHYDNVANASSTICGYVLRNIQKTQSRAASRLKDLEKGLDAAMKPLYDNSELVYADVKRANDALKKYNNSAEWLPLALSKSAECQALIDEVFESTGLKLTVGKESLKEREQKLPPKQKAAAAKGRSLGKTKKMVLDRADCEDVERLISSFTDYFEHEPTNDSFDFLEEPMDSDMQALLDRFPDLGVEDFVRFDESQLSSLLALTDNRPIHWNPLRSEDSAKSPWNDADVSIYIEGSPGVKPLQLLWHQMVGVASMVSKLWTETEGVRPPGVLLADAVGVGKTAQVMAVIAFIQHVYMSETLKKDYSRPPIITNKPYFMGRGPVPNLPHLLVLPLSLVGQWISELRTFFKPKEIDIFDLSGNDKEVEKSLADLALSKHEPVFRIVLISLPTFSRITSNIFKSKIKRRREFPDDVDASSPLSIFGMDWGTVWLEEAHDYRTSGTRQFFGALALRKKAYVVNALTATPLYTSPKDPINIGRLIGIKGFLGPSGYAFELDALRAIARAKRSLTREDKERMAEIQAERMSGSTKSYDDDPALQVQSTQYAIVRGVQKLFSEHFIRRTPQSKRLDGKTAINDQLQMYEITQIPVVLPAHEKEALDDDIEDFVELGMSRLEAFFTAYRTKIAWPGFYKEQEYPTFKTLQDWNNNPGWKLTETIRLIKHLLSDDNVEMPKWDEESSRMVYPEPRTYPDGESPPRTRKILFSFEWTMMAQTIQSALEVNGVQSFLISGKLSPKARDAAIQDFIHSTDPEKRILLFSSVGSTGLNLACAVYIIVFDMLWSGVALQQIIGRAWRLGQTLQVRVFLVVALGTTDITMTTMASGKDAMLNAFMSKARNEAVEAFIAKENEIVQPFLDDNDPIVDVESDVEEDVQQTKRRATKRKSIAKAVDEVSEIDGDAPKEKKKKAGEAKTATSKGAGDEEEGTQKKKGTSSRKKATGTMGNGEVEIGNAGSSEKKKKAPKRKSKAAGNDKEEIEEGAPKKKARGRKKPVESSTNGIERPTEDPENASATATGPPSNAPEGDSSTRATGMPASTAPSTSGLSPSHQASKTPVDAQNPPRPQPPSQPSTDSHMDIDPHPSIHPPELPSQVVQTQTLALSNIHITQPAQPPHQQGQSQPFNFSPSVVPQNQSGSATPSVQCTVQQVPLLPPPQLQPQPAQDQPQTPQFPPQTDVSEFPPSQSQRPAQQVSPFPPPQFQPQHPECRPQIPLSHVSESPTFQSQPRTPQVPPHTPQFQQQNPLSQPFQFQVQPRPQTPLSQPFQFSPQLQPQTTYSQFPPSSQSPFSQFSSSSQSAFSQFPSFSQSQPQTPFSQFSSSSQSQPHTPSSQAEVDELLRLQEQTRPLTPSEILSGQHAQDMFEPQDNPPMEDAVVGGGDGFDIDPTTGLNRPPAHHRRSLLAEDGRNGLCGPPGAFSRPPTAFRTSVGTSALAPPRSPEAGPSQRRSQAGSRSISPFEDQGSDEPLSSSSSVQHPDFRPPVHQKQPDPKEGKESKSKKRRRRSAARLGAQRLSSSEEEPFTPTVVPALGGKHVEKQEANKKTSKKEKFRAEKHSTQGR</sequence>
<evidence type="ECO:0000313" key="1">
    <source>
        <dbReference type="EMBL" id="TFK60422.1"/>
    </source>
</evidence>
<protein>
    <submittedName>
        <fullName evidence="1">P-loop containing nucleoside triphosphate hydrolase protein</fullName>
    </submittedName>
</protein>